<feature type="transmembrane region" description="Helical" evidence="1">
    <location>
        <begin position="169"/>
        <end position="191"/>
    </location>
</feature>
<evidence type="ECO:0000313" key="4">
    <source>
        <dbReference type="Proteomes" id="UP000057181"/>
    </source>
</evidence>
<keyword evidence="1" id="KW-0812">Transmembrane</keyword>
<reference evidence="2 4" key="1">
    <citation type="submission" date="2015-11" db="EMBL/GenBank/DDBJ databases">
        <title>Complete Genome Sequence of Kocuria flava strain HO-9041.</title>
        <authorList>
            <person name="Zhou M."/>
            <person name="Dai J."/>
        </authorList>
    </citation>
    <scope>NUCLEOTIDE SEQUENCE [LARGE SCALE GENOMIC DNA]</scope>
    <source>
        <strain evidence="2 4">HO-9041</strain>
    </source>
</reference>
<proteinExistence type="predicted"/>
<keyword evidence="1" id="KW-0472">Membrane</keyword>
<keyword evidence="5" id="KW-1185">Reference proteome</keyword>
<feature type="transmembrane region" description="Helical" evidence="1">
    <location>
        <begin position="127"/>
        <end position="149"/>
    </location>
</feature>
<evidence type="ECO:0000313" key="3">
    <source>
        <dbReference type="EMBL" id="GEO91071.1"/>
    </source>
</evidence>
<evidence type="ECO:0008006" key="6">
    <source>
        <dbReference type="Google" id="ProtNLM"/>
    </source>
</evidence>
<feature type="transmembrane region" description="Helical" evidence="1">
    <location>
        <begin position="21"/>
        <end position="47"/>
    </location>
</feature>
<dbReference type="AlphaFoldDB" id="A0A0U3G1P2"/>
<dbReference type="Proteomes" id="UP000057181">
    <property type="component" value="Chromosome"/>
</dbReference>
<dbReference type="EMBL" id="BJZR01000006">
    <property type="protein sequence ID" value="GEO91071.1"/>
    <property type="molecule type" value="Genomic_DNA"/>
</dbReference>
<dbReference type="EMBL" id="CP013254">
    <property type="protein sequence ID" value="ALU38890.1"/>
    <property type="molecule type" value="Genomic_DNA"/>
</dbReference>
<dbReference type="RefSeq" id="WP_058857602.1">
    <property type="nucleotide sequence ID" value="NZ_BJZR01000006.1"/>
</dbReference>
<evidence type="ECO:0000313" key="5">
    <source>
        <dbReference type="Proteomes" id="UP000321155"/>
    </source>
</evidence>
<dbReference type="KEGG" id="kfv:AS188_03040"/>
<gene>
    <name evidence="2" type="ORF">AS188_03040</name>
    <name evidence="3" type="ORF">KFL01_03770</name>
</gene>
<name>A0A0U3G1P2_9MICC</name>
<keyword evidence="1" id="KW-1133">Transmembrane helix</keyword>
<reference evidence="3 5" key="2">
    <citation type="submission" date="2019-07" db="EMBL/GenBank/DDBJ databases">
        <title>Whole genome shotgun sequence of Kocuria flava NBRC 107626.</title>
        <authorList>
            <person name="Hosoyama A."/>
            <person name="Uohara A."/>
            <person name="Ohji S."/>
            <person name="Ichikawa N."/>
        </authorList>
    </citation>
    <scope>NUCLEOTIDE SEQUENCE [LARGE SCALE GENOMIC DNA]</scope>
    <source>
        <strain evidence="3 5">NBRC 107626</strain>
    </source>
</reference>
<dbReference type="Proteomes" id="UP000321155">
    <property type="component" value="Unassembled WGS sequence"/>
</dbReference>
<organism evidence="2 4">
    <name type="scientific">Kocuria flava</name>
    <dbReference type="NCBI Taxonomy" id="446860"/>
    <lineage>
        <taxon>Bacteria</taxon>
        <taxon>Bacillati</taxon>
        <taxon>Actinomycetota</taxon>
        <taxon>Actinomycetes</taxon>
        <taxon>Micrococcales</taxon>
        <taxon>Micrococcaceae</taxon>
        <taxon>Kocuria</taxon>
    </lineage>
</organism>
<accession>A0A0U3G1P2</accession>
<evidence type="ECO:0000313" key="2">
    <source>
        <dbReference type="EMBL" id="ALU38890.1"/>
    </source>
</evidence>
<sequence>MTRSTENPTAKQARHRPWTVTAPLAAAALVVLGTAFNAALFGAYLVAGRHLLLGTGMDGRLTTASLPEVTSGQVPPVETVPLTDLPASLRWLCAAPTLIFATTLLLAVVLVVVAVRGLASAGTGTPWVLLAAVLVVGGLTQGAVDTAAVQALRAQYHPFIVFGSPVTTAVFAVPWLTVACGLLAAATDAALRARSVRQSPS</sequence>
<evidence type="ECO:0000256" key="1">
    <source>
        <dbReference type="SAM" id="Phobius"/>
    </source>
</evidence>
<protein>
    <recommendedName>
        <fullName evidence="6">DUF2567 domain-containing protein</fullName>
    </recommendedName>
</protein>
<feature type="transmembrane region" description="Helical" evidence="1">
    <location>
        <begin position="89"/>
        <end position="115"/>
    </location>
</feature>